<gene>
    <name evidence="2" type="ORF">R3P38DRAFT_3300125</name>
</gene>
<keyword evidence="3" id="KW-1185">Reference proteome</keyword>
<sequence length="346" mass="37460">MSEFARDFYGTTSVPPGAFSDASGMRGLGYPPPPPRHPSQSQSQQGGPPSGGGGEELVVKERENGGRATPDDSRPTTTPTAGHPLLLDGNMLVYPKHHECSKCASCLYSFLFFSLLVPDPSFLPSYTFLPLARYLLSPLTLLPSPLTLLPSPLISLSIAAFPISSTPPSLFPLLMSTPPPLLLLYFLHPSSTPFFRTNTPYKNADPSVRATAAGIGTQGRRRARWCMRLLRVPPPPPRRRVSGKAGGGGTTFQRPLPHLNGYRATDSHSSSAATYPGCSPFPPRPPSNPHLYPPPSYRPKPLPRRPKAGRYSVLALRGTRHREWARIPRQDGGGVGRGESQRVGCM</sequence>
<reference evidence="2 3" key="1">
    <citation type="journal article" date="2024" name="J Genomics">
        <title>Draft genome sequencing and assembly of Favolaschia claudopus CIRM-BRFM 2984 isolated from oak limbs.</title>
        <authorList>
            <person name="Navarro D."/>
            <person name="Drula E."/>
            <person name="Chaduli D."/>
            <person name="Cazenave R."/>
            <person name="Ahrendt S."/>
            <person name="Wang J."/>
            <person name="Lipzen A."/>
            <person name="Daum C."/>
            <person name="Barry K."/>
            <person name="Grigoriev I.V."/>
            <person name="Favel A."/>
            <person name="Rosso M.N."/>
            <person name="Martin F."/>
        </authorList>
    </citation>
    <scope>NUCLEOTIDE SEQUENCE [LARGE SCALE GENOMIC DNA]</scope>
    <source>
        <strain evidence="2 3">CIRM-BRFM 2984</strain>
    </source>
</reference>
<dbReference type="EMBL" id="JAWWNJ010000305">
    <property type="protein sequence ID" value="KAK6964726.1"/>
    <property type="molecule type" value="Genomic_DNA"/>
</dbReference>
<name>A0AAV9YY71_9AGAR</name>
<feature type="compositionally biased region" description="Low complexity" evidence="1">
    <location>
        <begin position="38"/>
        <end position="47"/>
    </location>
</feature>
<evidence type="ECO:0000313" key="2">
    <source>
        <dbReference type="EMBL" id="KAK6964726.1"/>
    </source>
</evidence>
<protein>
    <submittedName>
        <fullName evidence="2">Uncharacterized protein</fullName>
    </submittedName>
</protein>
<evidence type="ECO:0000313" key="3">
    <source>
        <dbReference type="Proteomes" id="UP001362999"/>
    </source>
</evidence>
<comment type="caution">
    <text evidence="2">The sequence shown here is derived from an EMBL/GenBank/DDBJ whole genome shotgun (WGS) entry which is preliminary data.</text>
</comment>
<evidence type="ECO:0000256" key="1">
    <source>
        <dbReference type="SAM" id="MobiDB-lite"/>
    </source>
</evidence>
<feature type="compositionally biased region" description="Pro residues" evidence="1">
    <location>
        <begin position="279"/>
        <end position="300"/>
    </location>
</feature>
<organism evidence="2 3">
    <name type="scientific">Favolaschia claudopus</name>
    <dbReference type="NCBI Taxonomy" id="2862362"/>
    <lineage>
        <taxon>Eukaryota</taxon>
        <taxon>Fungi</taxon>
        <taxon>Dikarya</taxon>
        <taxon>Basidiomycota</taxon>
        <taxon>Agaricomycotina</taxon>
        <taxon>Agaricomycetes</taxon>
        <taxon>Agaricomycetidae</taxon>
        <taxon>Agaricales</taxon>
        <taxon>Marasmiineae</taxon>
        <taxon>Mycenaceae</taxon>
        <taxon>Favolaschia</taxon>
    </lineage>
</organism>
<accession>A0AAV9YY71</accession>
<dbReference type="Proteomes" id="UP001362999">
    <property type="component" value="Unassembled WGS sequence"/>
</dbReference>
<dbReference type="AlphaFoldDB" id="A0AAV9YY71"/>
<feature type="compositionally biased region" description="Basic and acidic residues" evidence="1">
    <location>
        <begin position="57"/>
        <end position="74"/>
    </location>
</feature>
<feature type="region of interest" description="Disordered" evidence="1">
    <location>
        <begin position="1"/>
        <end position="83"/>
    </location>
</feature>
<feature type="region of interest" description="Disordered" evidence="1">
    <location>
        <begin position="236"/>
        <end position="308"/>
    </location>
</feature>
<proteinExistence type="predicted"/>